<feature type="transmembrane region" description="Helical" evidence="9">
    <location>
        <begin position="597"/>
        <end position="614"/>
    </location>
</feature>
<keyword evidence="3 9" id="KW-0813">Transport</keyword>
<dbReference type="Proteomes" id="UP001230268">
    <property type="component" value="Unassembled WGS sequence"/>
</dbReference>
<keyword evidence="5 9" id="KW-0375">Hydrogen ion transport</keyword>
<evidence type="ECO:0000313" key="11">
    <source>
        <dbReference type="EMBL" id="KAK1444400.1"/>
    </source>
</evidence>
<evidence type="ECO:0000256" key="8">
    <source>
        <dbReference type="ARBA" id="ARBA00023136"/>
    </source>
</evidence>
<feature type="compositionally biased region" description="Polar residues" evidence="10">
    <location>
        <begin position="153"/>
        <end position="162"/>
    </location>
</feature>
<gene>
    <name evidence="11" type="ORF">BgAZ_103060</name>
</gene>
<keyword evidence="12" id="KW-1185">Reference proteome</keyword>
<dbReference type="GO" id="GO:0000220">
    <property type="term" value="C:vacuolar proton-transporting V-type ATPase, V0 domain"/>
    <property type="evidence" value="ECO:0007669"/>
    <property type="project" value="InterPro"/>
</dbReference>
<keyword evidence="4 9" id="KW-0812">Transmembrane</keyword>
<keyword evidence="6 9" id="KW-1133">Transmembrane helix</keyword>
<evidence type="ECO:0000256" key="2">
    <source>
        <dbReference type="ARBA" id="ARBA00009904"/>
    </source>
</evidence>
<evidence type="ECO:0000256" key="4">
    <source>
        <dbReference type="ARBA" id="ARBA00022692"/>
    </source>
</evidence>
<dbReference type="PANTHER" id="PTHR11629">
    <property type="entry name" value="VACUOLAR PROTON ATPASES"/>
    <property type="match status" value="1"/>
</dbReference>
<comment type="subcellular location">
    <subcellularLocation>
        <location evidence="1">Membrane</location>
        <topology evidence="1">Multi-pass membrane protein</topology>
    </subcellularLocation>
</comment>
<protein>
    <recommendedName>
        <fullName evidence="9">V-type proton ATPase subunit a</fullName>
    </recommendedName>
</protein>
<proteinExistence type="inferred from homology"/>
<feature type="region of interest" description="Disordered" evidence="10">
    <location>
        <begin position="755"/>
        <end position="776"/>
    </location>
</feature>
<dbReference type="GO" id="GO:0046961">
    <property type="term" value="F:proton-transporting ATPase activity, rotational mechanism"/>
    <property type="evidence" value="ECO:0007669"/>
    <property type="project" value="InterPro"/>
</dbReference>
<comment type="caution">
    <text evidence="11">The sequence shown here is derived from an EMBL/GenBank/DDBJ whole genome shotgun (WGS) entry which is preliminary data.</text>
</comment>
<evidence type="ECO:0000256" key="7">
    <source>
        <dbReference type="ARBA" id="ARBA00023065"/>
    </source>
</evidence>
<comment type="function">
    <text evidence="9">Essential component of the vacuolar proton pump (V-ATPase), a multimeric enzyme that catalyzes the translocation of protons across the membranes. Required for assembly and activity of the V-ATPase.</text>
</comment>
<dbReference type="GO" id="GO:0007035">
    <property type="term" value="P:vacuolar acidification"/>
    <property type="evidence" value="ECO:0007669"/>
    <property type="project" value="TreeGrafter"/>
</dbReference>
<feature type="transmembrane region" description="Helical" evidence="9">
    <location>
        <begin position="465"/>
        <end position="490"/>
    </location>
</feature>
<dbReference type="GO" id="GO:0051117">
    <property type="term" value="F:ATPase binding"/>
    <property type="evidence" value="ECO:0007669"/>
    <property type="project" value="TreeGrafter"/>
</dbReference>
<dbReference type="AlphaFoldDB" id="A0AAD8URJ2"/>
<dbReference type="EMBL" id="JAVEPI010000001">
    <property type="protein sequence ID" value="KAK1444400.1"/>
    <property type="molecule type" value="Genomic_DNA"/>
</dbReference>
<evidence type="ECO:0000256" key="10">
    <source>
        <dbReference type="SAM" id="MobiDB-lite"/>
    </source>
</evidence>
<dbReference type="InterPro" id="IPR002490">
    <property type="entry name" value="V-ATPase_116kDa_su"/>
</dbReference>
<evidence type="ECO:0000256" key="5">
    <source>
        <dbReference type="ARBA" id="ARBA00022781"/>
    </source>
</evidence>
<evidence type="ECO:0000256" key="9">
    <source>
        <dbReference type="RuleBase" id="RU361189"/>
    </source>
</evidence>
<evidence type="ECO:0000256" key="6">
    <source>
        <dbReference type="ARBA" id="ARBA00022989"/>
    </source>
</evidence>
<dbReference type="InterPro" id="IPR026028">
    <property type="entry name" value="V-type_ATPase_116kDa_su_euka"/>
</dbReference>
<keyword evidence="7 9" id="KW-0406">Ion transport</keyword>
<feature type="region of interest" description="Disordered" evidence="10">
    <location>
        <begin position="144"/>
        <end position="175"/>
    </location>
</feature>
<feature type="transmembrane region" description="Helical" evidence="9">
    <location>
        <begin position="511"/>
        <end position="528"/>
    </location>
</feature>
<name>A0AAD8URJ2_BABGI</name>
<organism evidence="11 12">
    <name type="scientific">Babesia gibsoni</name>
    <dbReference type="NCBI Taxonomy" id="33632"/>
    <lineage>
        <taxon>Eukaryota</taxon>
        <taxon>Sar</taxon>
        <taxon>Alveolata</taxon>
        <taxon>Apicomplexa</taxon>
        <taxon>Aconoidasida</taxon>
        <taxon>Piroplasmida</taxon>
        <taxon>Babesiidae</taxon>
        <taxon>Babesia</taxon>
    </lineage>
</organism>
<dbReference type="PANTHER" id="PTHR11629:SF63">
    <property type="entry name" value="V-TYPE PROTON ATPASE SUBUNIT A"/>
    <property type="match status" value="1"/>
</dbReference>
<reference evidence="11" key="1">
    <citation type="submission" date="2023-08" db="EMBL/GenBank/DDBJ databases">
        <title>Draft sequence of the Babesia gibsoni genome.</title>
        <authorList>
            <person name="Yamagishi J.Y."/>
            <person name="Xuan X.X."/>
        </authorList>
    </citation>
    <scope>NUCLEOTIDE SEQUENCE</scope>
    <source>
        <strain evidence="11">Azabu</strain>
    </source>
</reference>
<keyword evidence="8 9" id="KW-0472">Membrane</keyword>
<feature type="transmembrane region" description="Helical" evidence="9">
    <location>
        <begin position="860"/>
        <end position="885"/>
    </location>
</feature>
<evidence type="ECO:0000313" key="12">
    <source>
        <dbReference type="Proteomes" id="UP001230268"/>
    </source>
</evidence>
<feature type="transmembrane region" description="Helical" evidence="9">
    <location>
        <begin position="694"/>
        <end position="715"/>
    </location>
</feature>
<dbReference type="PIRSF" id="PIRSF001293">
    <property type="entry name" value="ATP6V0A1"/>
    <property type="match status" value="1"/>
</dbReference>
<accession>A0AAD8URJ2</accession>
<dbReference type="Pfam" id="PF01496">
    <property type="entry name" value="V_ATPase_I"/>
    <property type="match status" value="1"/>
</dbReference>
<comment type="similarity">
    <text evidence="2 9">Belongs to the V-ATPase 116 kDa subunit family.</text>
</comment>
<evidence type="ECO:0000256" key="1">
    <source>
        <dbReference type="ARBA" id="ARBA00004141"/>
    </source>
</evidence>
<feature type="transmembrane region" description="Helical" evidence="9">
    <location>
        <begin position="626"/>
        <end position="653"/>
    </location>
</feature>
<evidence type="ECO:0000256" key="3">
    <source>
        <dbReference type="ARBA" id="ARBA00022448"/>
    </source>
</evidence>
<sequence>MGLFRSVTMSHGTLVIPQERARDCVDLLCRHTNIQFVDMNEKRMERPYKNYIHRILNMERMIRVLNDEITSIPDMIIIKNRIDNFLMHDSTYKLDQVEESLIKLYGQFEKFKHNDITLKSELEDVLNEYSVMLVAKHQLDEGSGQSFFPVDSTAPNPSGTNDESPDAEAQLLSESDVRGDVVDTEMVNMSNTTESNVTESSLSFSNISGIISEHDKDSFSRAIFRAMRGNVYTFFQDNRVLKDIMLKKGLISEEEAVGHDNDEKVVFVIYCQSSSSSSTFSKLNKLCNGFQAKLFEWSKSPTHINKRIAELEEVIRDKQKAVNAYKKYFREEIGCLLECTRPDGNSLIEEWALFCKKEKYIYYILNHFEATDITLRADCWFPEEEEENIRENLLADRSQDRVSALLLVDHKLDKKRYYEDTDSMPPTYNKCNAFTQSFQNVVDTYGVPRYKEINPAPFTIVSFPFLFGIMFGDIGHGMCVALFGLFLVSFYPKLKQKYNDEIASMVLNGRYMILFMGLMATYTGFIYNDFLSLPNNLFGTCWERNPDTSSRVILTDGEYLETLVPSKERFPVSFGLDAAWIHSTNEQPMLHSFKMKLSIIVGFIQMLMGVLLKGSNAVYFNRPLDFFFEFIPQLVLMLCFVGYMAFLIVYKWITPLDNGYAKPSIITTMIDMCLMKTLEKDDIMYEGQQTVQRILLVLMLLSVPMMFFPKPIILYRAQKRRLVIGGGETKKDHEMIYCGPDEDPEVGAADATNDVATPHERRSSSSSQFKRFSGEGTLEEDQFAVTIHRDGTVTEDHSGHVEHNTTDLFIHQLIETIEFSLGIISNTASYLRLWALSLAHQQLSIVFFQQTIFKPLASNAGLFVTVIGLFLGSIMFAIVTFAVMLCMDSLECYLHGLRLQWVEFQNKFYKADGRPFKPFNIKLLLESSDDVPNID</sequence>